<keyword evidence="2" id="KW-1185">Reference proteome</keyword>
<dbReference type="EMBL" id="CP022521">
    <property type="protein sequence ID" value="ASO18890.1"/>
    <property type="molecule type" value="Genomic_DNA"/>
</dbReference>
<dbReference type="Gene3D" id="3.40.50.720">
    <property type="entry name" value="NAD(P)-binding Rossmann-like Domain"/>
    <property type="match status" value="1"/>
</dbReference>
<dbReference type="RefSeq" id="WP_245856586.1">
    <property type="nucleotide sequence ID" value="NZ_CP022521.1"/>
</dbReference>
<protein>
    <submittedName>
        <fullName evidence="1">Oxidoreductase</fullName>
    </submittedName>
</protein>
<dbReference type="Proteomes" id="UP000204221">
    <property type="component" value="Chromosome"/>
</dbReference>
<dbReference type="AlphaFoldDB" id="A0A221VZG1"/>
<dbReference type="InterPro" id="IPR036291">
    <property type="entry name" value="NAD(P)-bd_dom_sf"/>
</dbReference>
<evidence type="ECO:0000313" key="1">
    <source>
        <dbReference type="EMBL" id="ASO18890.1"/>
    </source>
</evidence>
<proteinExistence type="predicted"/>
<dbReference type="InterPro" id="IPR052228">
    <property type="entry name" value="Sec_Metab_Biosynth_Oxidored"/>
</dbReference>
<name>A0A221VZG1_9PSEU</name>
<dbReference type="KEGG" id="ahg:AHOG_06190"/>
<dbReference type="InterPro" id="IPR002347">
    <property type="entry name" value="SDR_fam"/>
</dbReference>
<reference evidence="1 2" key="1">
    <citation type="submission" date="2017-07" db="EMBL/GenBank/DDBJ databases">
        <title>Complete genome sequence of Actinoalloteichus hoggarensis DSM 45943, type strain of Actinoalloteichus hoggarensis.</title>
        <authorList>
            <person name="Ruckert C."/>
            <person name="Nouioui I."/>
            <person name="Willmese J."/>
            <person name="van Wezel G."/>
            <person name="Klenk H.-P."/>
            <person name="Kalinowski J."/>
            <person name="Zotchev S.B."/>
        </authorList>
    </citation>
    <scope>NUCLEOTIDE SEQUENCE [LARGE SCALE GENOMIC DNA]</scope>
    <source>
        <strain evidence="1 2">DSM 45943</strain>
    </source>
</reference>
<evidence type="ECO:0000313" key="2">
    <source>
        <dbReference type="Proteomes" id="UP000204221"/>
    </source>
</evidence>
<dbReference type="PANTHER" id="PTHR47534">
    <property type="entry name" value="YALI0E05731P"/>
    <property type="match status" value="1"/>
</dbReference>
<organism evidence="1 2">
    <name type="scientific">Actinoalloteichus hoggarensis</name>
    <dbReference type="NCBI Taxonomy" id="1470176"/>
    <lineage>
        <taxon>Bacteria</taxon>
        <taxon>Bacillati</taxon>
        <taxon>Actinomycetota</taxon>
        <taxon>Actinomycetes</taxon>
        <taxon>Pseudonocardiales</taxon>
        <taxon>Pseudonocardiaceae</taxon>
        <taxon>Actinoalloteichus</taxon>
    </lineage>
</organism>
<gene>
    <name evidence="1" type="ORF">AHOG_06190</name>
</gene>
<dbReference type="Pfam" id="PF00106">
    <property type="entry name" value="adh_short"/>
    <property type="match status" value="1"/>
</dbReference>
<accession>A0A221VZG1</accession>
<dbReference type="PANTHER" id="PTHR47534:SF3">
    <property type="entry name" value="ALCOHOL DEHYDROGENASE-LIKE C-TERMINAL DOMAIN-CONTAINING PROTEIN"/>
    <property type="match status" value="1"/>
</dbReference>
<dbReference type="SUPFAM" id="SSF51735">
    <property type="entry name" value="NAD(P)-binding Rossmann-fold domains"/>
    <property type="match status" value="1"/>
</dbReference>
<sequence>MSSIPYTNEYARATAETIVVTGGTDGLGRAVVRHRLAADATVLIIGRDPAKGAALLAEAARLGTGRAHFITADLSLVGETREAIEEVRSLVTEVDALVLCARHFSSARTVTAEGFESTFALSYLSRFVACHEMSDLLEAAPAPVILNVAGPTGAAPPAIRWADPGLEHDYDGGTAMRQAGPLNDLLGVGFTLHRPSTTVRYVLFHPGVVDSGFAGEYDAADAARIAALRQTAVPVEQAVHPLLAVLDEPPTAPLSAFMTGTPISVDGPAFDVEDARRLHTATLRLLRR</sequence>